<accession>A0A6I3S2V5</accession>
<dbReference type="PANTHER" id="PTHR30563:SF0">
    <property type="entry name" value="DNA RECOMBINATION PROTEIN RMUC"/>
    <property type="match status" value="1"/>
</dbReference>
<organism evidence="8 9">
    <name type="scientific">Parasutterella excrementihominis</name>
    <dbReference type="NCBI Taxonomy" id="487175"/>
    <lineage>
        <taxon>Bacteria</taxon>
        <taxon>Pseudomonadati</taxon>
        <taxon>Pseudomonadota</taxon>
        <taxon>Betaproteobacteria</taxon>
        <taxon>Burkholderiales</taxon>
        <taxon>Sutterellaceae</taxon>
        <taxon>Parasutterella</taxon>
    </lineage>
</organism>
<evidence type="ECO:0000256" key="6">
    <source>
        <dbReference type="SAM" id="MobiDB-lite"/>
    </source>
</evidence>
<feature type="transmembrane region" description="Helical" evidence="7">
    <location>
        <begin position="20"/>
        <end position="41"/>
    </location>
</feature>
<evidence type="ECO:0000313" key="8">
    <source>
        <dbReference type="EMBL" id="MTU44073.1"/>
    </source>
</evidence>
<evidence type="ECO:0000256" key="4">
    <source>
        <dbReference type="ARBA" id="ARBA00023172"/>
    </source>
</evidence>
<feature type="compositionally biased region" description="Polar residues" evidence="6">
    <location>
        <begin position="541"/>
        <end position="553"/>
    </location>
</feature>
<evidence type="ECO:0000256" key="1">
    <source>
        <dbReference type="ARBA" id="ARBA00003416"/>
    </source>
</evidence>
<evidence type="ECO:0000256" key="3">
    <source>
        <dbReference type="ARBA" id="ARBA00023054"/>
    </source>
</evidence>
<feature type="region of interest" description="Disordered" evidence="6">
    <location>
        <begin position="523"/>
        <end position="553"/>
    </location>
</feature>
<comment type="function">
    <text evidence="1">Involved in DNA recombination.</text>
</comment>
<evidence type="ECO:0000256" key="7">
    <source>
        <dbReference type="SAM" id="Phobius"/>
    </source>
</evidence>
<name>A0A6I3S2V5_9BURK</name>
<evidence type="ECO:0000256" key="5">
    <source>
        <dbReference type="SAM" id="Coils"/>
    </source>
</evidence>
<evidence type="ECO:0000256" key="2">
    <source>
        <dbReference type="ARBA" id="ARBA00009840"/>
    </source>
</evidence>
<comment type="similarity">
    <text evidence="2">Belongs to the RmuC family.</text>
</comment>
<dbReference type="EMBL" id="WNCL01000044">
    <property type="protein sequence ID" value="MTU44073.1"/>
    <property type="molecule type" value="Genomic_DNA"/>
</dbReference>
<keyword evidence="7" id="KW-0812">Transmembrane</keyword>
<sequence>MNDWLTRVSAASGIPSEIFILGFMAFFLLIFLAIGIIYCLIRLRSISANTLQTIAQARMAWREDLGAAVTQSKDLIADRMKPNFIETERTLERSFQEVSAGIRSETFASLKAVQDTLNQSLTRNDEQISSVNKRFEELSKNIREEIAESGKVVQSTLNQSLIRNDEQIKSLNGRFEELSKTLRGEIFANLKAVQDTLNQSLTRNDEQIRGVNQRFETLSSTLNTSLNELRKQIDDDLKTLNKDNEAKLEKIRETVEEKLQNTLTSKVGESFSQVTQQLNRVYEGLGQMKELAEEVGGLKRVFVNVKSRGMLGEVQLEALLKEYFTESQYVKNVHPVPSKPKMVVEFAVKLPGLNGRTCLLPIDAKFLVEDYQRLLQAADEGDREGVAEARSKLRTRFRNEGKSIAEYINVPETTDFAIMFIPSEGLYAEALALEGLTNELFTSYRVYIMGPSTLASALCAYRAGFQTLAIEKKSSEIRKILSSVQTEFAKYGEVLNKLKSQVETVAKTVDIVQTKTRKMNLQLEVASESDKEEDQPMSLPSPVSNQSSLTSEQ</sequence>
<dbReference type="RefSeq" id="WP_155165534.1">
    <property type="nucleotide sequence ID" value="NZ_DBGEHT010000191.1"/>
</dbReference>
<keyword evidence="7" id="KW-0472">Membrane</keyword>
<dbReference type="PANTHER" id="PTHR30563">
    <property type="entry name" value="DNA RECOMBINATION PROTEIN RMUC"/>
    <property type="match status" value="1"/>
</dbReference>
<evidence type="ECO:0000313" key="9">
    <source>
        <dbReference type="Proteomes" id="UP000462362"/>
    </source>
</evidence>
<feature type="coiled-coil region" evidence="5">
    <location>
        <begin position="223"/>
        <end position="261"/>
    </location>
</feature>
<reference evidence="8 9" key="1">
    <citation type="journal article" date="2019" name="Nat. Med.">
        <title>A library of human gut bacterial isolates paired with longitudinal multiomics data enables mechanistic microbiome research.</title>
        <authorList>
            <person name="Poyet M."/>
            <person name="Groussin M."/>
            <person name="Gibbons S.M."/>
            <person name="Avila-Pacheco J."/>
            <person name="Jiang X."/>
            <person name="Kearney S.M."/>
            <person name="Perrotta A.R."/>
            <person name="Berdy B."/>
            <person name="Zhao S."/>
            <person name="Lieberman T.D."/>
            <person name="Swanson P.K."/>
            <person name="Smith M."/>
            <person name="Roesemann S."/>
            <person name="Alexander J.E."/>
            <person name="Rich S.A."/>
            <person name="Livny J."/>
            <person name="Vlamakis H."/>
            <person name="Clish C."/>
            <person name="Bullock K."/>
            <person name="Deik A."/>
            <person name="Scott J."/>
            <person name="Pierce K.A."/>
            <person name="Xavier R.J."/>
            <person name="Alm E.J."/>
        </authorList>
    </citation>
    <scope>NUCLEOTIDE SEQUENCE [LARGE SCALE GENOMIC DNA]</scope>
    <source>
        <strain evidence="8 9">BIOML-A2</strain>
    </source>
</reference>
<keyword evidence="3 5" id="KW-0175">Coiled coil</keyword>
<dbReference type="Proteomes" id="UP000462362">
    <property type="component" value="Unassembled WGS sequence"/>
</dbReference>
<dbReference type="AlphaFoldDB" id="A0A6I3S2V5"/>
<gene>
    <name evidence="8" type="primary">rmuC</name>
    <name evidence="8" type="ORF">GMD42_10765</name>
</gene>
<dbReference type="GO" id="GO:0006310">
    <property type="term" value="P:DNA recombination"/>
    <property type="evidence" value="ECO:0007669"/>
    <property type="project" value="UniProtKB-KW"/>
</dbReference>
<dbReference type="SUPFAM" id="SSF58113">
    <property type="entry name" value="Apolipoprotein A-I"/>
    <property type="match status" value="1"/>
</dbReference>
<dbReference type="Gene3D" id="1.20.5.1230">
    <property type="entry name" value="Apolipoprotein A-I"/>
    <property type="match status" value="1"/>
</dbReference>
<comment type="caution">
    <text evidence="8">The sequence shown here is derived from an EMBL/GenBank/DDBJ whole genome shotgun (WGS) entry which is preliminary data.</text>
</comment>
<dbReference type="Pfam" id="PF02646">
    <property type="entry name" value="RmuC"/>
    <property type="match status" value="1"/>
</dbReference>
<dbReference type="InterPro" id="IPR003798">
    <property type="entry name" value="DNA_recombination_RmuC"/>
</dbReference>
<protein>
    <submittedName>
        <fullName evidence="8">DNA recombination protein RmuC</fullName>
    </submittedName>
</protein>
<proteinExistence type="inferred from homology"/>
<keyword evidence="4" id="KW-0233">DNA recombination</keyword>
<keyword evidence="7" id="KW-1133">Transmembrane helix</keyword>